<protein>
    <submittedName>
        <fullName evidence="2">Uncharacterized protein</fullName>
    </submittedName>
</protein>
<dbReference type="EMBL" id="CAJPIN010001121">
    <property type="protein sequence ID" value="CAG2054230.1"/>
    <property type="molecule type" value="Genomic_DNA"/>
</dbReference>
<organism evidence="2 3">
    <name type="scientific">Timema podura</name>
    <name type="common">Walking stick</name>
    <dbReference type="NCBI Taxonomy" id="61482"/>
    <lineage>
        <taxon>Eukaryota</taxon>
        <taxon>Metazoa</taxon>
        <taxon>Ecdysozoa</taxon>
        <taxon>Arthropoda</taxon>
        <taxon>Hexapoda</taxon>
        <taxon>Insecta</taxon>
        <taxon>Pterygota</taxon>
        <taxon>Neoptera</taxon>
        <taxon>Polyneoptera</taxon>
        <taxon>Phasmatodea</taxon>
        <taxon>Timematodea</taxon>
        <taxon>Timematoidea</taxon>
        <taxon>Timematidae</taxon>
        <taxon>Timema</taxon>
    </lineage>
</organism>
<name>A0ABN7NHV4_TIMPD</name>
<evidence type="ECO:0000313" key="3">
    <source>
        <dbReference type="Proteomes" id="UP001153148"/>
    </source>
</evidence>
<sequence>MLKPTVNTKPSVASGKGWGEWNICTECAITLGSNTSHPPLHQMDMALAQLRLTTTSSQEPLRGFVLDGKKRVRARIGGRGAGGVGEREERSEFPEIKKTLSCISSCSSHDSITFRLTGTRVISKFYWLQHHMVEWAFTKGLSLVWCGLPVRGEYLGSSAHINGTSPNIHLSEGGGVEPPPGIVTSPSSDVGAASNAALPSDVDEYYSAYEYPDILPHNNTVNKSGQAGVYPTSHSLLLKLPFESVSSPKILLKHDTWTQESNPGSSDLARQCSTTEISRIRPVLRIILHSQFKVFRRVFSRPVSSLSVEDLLHTSSQIAKLRLLGKLRSARPIKNSRNTHVPATIKSA</sequence>
<reference evidence="2" key="1">
    <citation type="submission" date="2021-03" db="EMBL/GenBank/DDBJ databases">
        <authorList>
            <person name="Tran Van P."/>
        </authorList>
    </citation>
    <scope>NUCLEOTIDE SEQUENCE</scope>
</reference>
<evidence type="ECO:0000256" key="1">
    <source>
        <dbReference type="SAM" id="MobiDB-lite"/>
    </source>
</evidence>
<gene>
    <name evidence="2" type="ORF">TPAB3V08_LOCUS1263</name>
</gene>
<accession>A0ABN7NHV4</accession>
<keyword evidence="3" id="KW-1185">Reference proteome</keyword>
<proteinExistence type="predicted"/>
<dbReference type="Proteomes" id="UP001153148">
    <property type="component" value="Unassembled WGS sequence"/>
</dbReference>
<feature type="region of interest" description="Disordered" evidence="1">
    <location>
        <begin position="166"/>
        <end position="190"/>
    </location>
</feature>
<comment type="caution">
    <text evidence="2">The sequence shown here is derived from an EMBL/GenBank/DDBJ whole genome shotgun (WGS) entry which is preliminary data.</text>
</comment>
<evidence type="ECO:0000313" key="2">
    <source>
        <dbReference type="EMBL" id="CAG2054230.1"/>
    </source>
</evidence>